<dbReference type="InterPro" id="IPR012348">
    <property type="entry name" value="RNR-like"/>
</dbReference>
<keyword evidence="3" id="KW-0560">Oxidoreductase</keyword>
<dbReference type="Proteomes" id="UP001437256">
    <property type="component" value="Unassembled WGS sequence"/>
</dbReference>
<reference evidence="3 4" key="1">
    <citation type="submission" date="2024-05" db="EMBL/GenBank/DDBJ databases">
        <title>A draft genome resource for the thread blight pathogen Marasmius tenuissimus strain MS-2.</title>
        <authorList>
            <person name="Yulfo-Soto G.E."/>
            <person name="Baruah I.K."/>
            <person name="Amoako-Attah I."/>
            <person name="Bukari Y."/>
            <person name="Meinhardt L.W."/>
            <person name="Bailey B.A."/>
            <person name="Cohen S.P."/>
        </authorList>
    </citation>
    <scope>NUCLEOTIDE SEQUENCE [LARGE SCALE GENOMIC DNA]</scope>
    <source>
        <strain evidence="3 4">MS-2</strain>
    </source>
</reference>
<dbReference type="InterPro" id="IPR030475">
    <property type="entry name" value="RNR_small_AS"/>
</dbReference>
<keyword evidence="4" id="KW-1185">Reference proteome</keyword>
<dbReference type="PANTHER" id="PTHR23409">
    <property type="entry name" value="RIBONUCLEOSIDE-DIPHOSPHATE REDUCTASE SMALL CHAIN"/>
    <property type="match status" value="1"/>
</dbReference>
<dbReference type="Gene3D" id="1.10.620.20">
    <property type="entry name" value="Ribonucleotide Reductase, subunit A"/>
    <property type="match status" value="1"/>
</dbReference>
<keyword evidence="2" id="KW-0472">Membrane</keyword>
<dbReference type="SUPFAM" id="SSF47240">
    <property type="entry name" value="Ferritin-like"/>
    <property type="match status" value="1"/>
</dbReference>
<dbReference type="EMBL" id="JBBXMP010000159">
    <property type="protein sequence ID" value="KAL0060846.1"/>
    <property type="molecule type" value="Genomic_DNA"/>
</dbReference>
<gene>
    <name evidence="3" type="primary">RNR2_6</name>
    <name evidence="3" type="ORF">AAF712_012385</name>
</gene>
<dbReference type="EC" id="1.17.4.1" evidence="3"/>
<dbReference type="InterPro" id="IPR009078">
    <property type="entry name" value="Ferritin-like_SF"/>
</dbReference>
<dbReference type="GO" id="GO:0004748">
    <property type="term" value="F:ribonucleoside-diphosphate reductase activity, thioredoxin disulfide as acceptor"/>
    <property type="evidence" value="ECO:0007669"/>
    <property type="project" value="UniProtKB-EC"/>
</dbReference>
<dbReference type="InterPro" id="IPR000358">
    <property type="entry name" value="RNR_small_fam"/>
</dbReference>
<evidence type="ECO:0000313" key="4">
    <source>
        <dbReference type="Proteomes" id="UP001437256"/>
    </source>
</evidence>
<evidence type="ECO:0000256" key="2">
    <source>
        <dbReference type="SAM" id="Phobius"/>
    </source>
</evidence>
<dbReference type="PANTHER" id="PTHR23409:SF18">
    <property type="entry name" value="RIBONUCLEOSIDE-DIPHOSPHATE REDUCTASE SUBUNIT M2"/>
    <property type="match status" value="1"/>
</dbReference>
<comment type="caution">
    <text evidence="3">The sequence shown here is derived from an EMBL/GenBank/DDBJ whole genome shotgun (WGS) entry which is preliminary data.</text>
</comment>
<dbReference type="PIRSF" id="PIRSF000355">
    <property type="entry name" value="NrdB"/>
    <property type="match status" value="1"/>
</dbReference>
<comment type="similarity">
    <text evidence="1">Belongs to the ribonucleoside diphosphate reductase small chain family.</text>
</comment>
<dbReference type="PROSITE" id="PS00368">
    <property type="entry name" value="RIBORED_SMALL"/>
    <property type="match status" value="1"/>
</dbReference>
<evidence type="ECO:0000256" key="1">
    <source>
        <dbReference type="ARBA" id="ARBA00009303"/>
    </source>
</evidence>
<keyword evidence="2" id="KW-1133">Transmembrane helix</keyword>
<evidence type="ECO:0000313" key="3">
    <source>
        <dbReference type="EMBL" id="KAL0060846.1"/>
    </source>
</evidence>
<dbReference type="Pfam" id="PF00268">
    <property type="entry name" value="Ribonuc_red_sm"/>
    <property type="match status" value="1"/>
</dbReference>
<accession>A0ABR2ZGP0</accession>
<name>A0ABR2ZGP0_9AGAR</name>
<sequence>MASRTHNQPTDSLPTSLNLDEPLLRETSSRFVLFPIQYDEIWKMYKTAQASSWTAEEIDLSKDLDDWQHKLTSDERFFISRVLAFFASSDGIVNENLTARFSTEITIPEARCFYGFQIMMENVHAETYSLLLHTYIADKEERERLFYAIDTIPSVKKKADWALKWISNDAVSFSERLVAFAAVEGIFFSASFAAIFWLRKRGLMPGLTFSNELIARDEGLHTQFATVIFSYLEQKPSSEVIQAIIREAVSVEKEFVTDSLPVKLIGMNADAMEKYLEFVANHLMQAFGVDALYDAHNPFDFMELISLEGKTNFFEKRVSEYTTGSIRSGERTTLLLDEDF</sequence>
<proteinExistence type="inferred from homology"/>
<protein>
    <submittedName>
        <fullName evidence="3">Ribonucleotide-diphosphate reductase (RNR), small subunit</fullName>
        <ecNumber evidence="3">1.17.4.1</ecNumber>
    </submittedName>
</protein>
<dbReference type="InterPro" id="IPR033909">
    <property type="entry name" value="RNR_small"/>
</dbReference>
<dbReference type="CDD" id="cd01049">
    <property type="entry name" value="RNRR2"/>
    <property type="match status" value="1"/>
</dbReference>
<feature type="transmembrane region" description="Helical" evidence="2">
    <location>
        <begin position="177"/>
        <end position="198"/>
    </location>
</feature>
<keyword evidence="2" id="KW-0812">Transmembrane</keyword>
<organism evidence="3 4">
    <name type="scientific">Marasmius tenuissimus</name>
    <dbReference type="NCBI Taxonomy" id="585030"/>
    <lineage>
        <taxon>Eukaryota</taxon>
        <taxon>Fungi</taxon>
        <taxon>Dikarya</taxon>
        <taxon>Basidiomycota</taxon>
        <taxon>Agaricomycotina</taxon>
        <taxon>Agaricomycetes</taxon>
        <taxon>Agaricomycetidae</taxon>
        <taxon>Agaricales</taxon>
        <taxon>Marasmiineae</taxon>
        <taxon>Marasmiaceae</taxon>
        <taxon>Marasmius</taxon>
    </lineage>
</organism>